<feature type="domain" description="Bacterial repeat" evidence="2">
    <location>
        <begin position="685"/>
        <end position="749"/>
    </location>
</feature>
<dbReference type="InterPro" id="IPR044060">
    <property type="entry name" value="Bacterial_rp_domain"/>
</dbReference>
<reference evidence="3" key="1">
    <citation type="submission" date="2020-10" db="EMBL/GenBank/DDBJ databases">
        <authorList>
            <person name="Gilroy R."/>
        </authorList>
    </citation>
    <scope>NUCLEOTIDE SEQUENCE</scope>
    <source>
        <strain evidence="3">2889</strain>
    </source>
</reference>
<feature type="domain" description="Bacterial repeat" evidence="2">
    <location>
        <begin position="1440"/>
        <end position="1509"/>
    </location>
</feature>
<dbReference type="Gene3D" id="2.60.120.890">
    <property type="entry name" value="BT2081, beta-jelly-roll domain"/>
    <property type="match status" value="1"/>
</dbReference>
<evidence type="ECO:0000259" key="2">
    <source>
        <dbReference type="Pfam" id="PF18998"/>
    </source>
</evidence>
<feature type="domain" description="Bacterial repeat" evidence="2">
    <location>
        <begin position="1747"/>
        <end position="1807"/>
    </location>
</feature>
<proteinExistence type="predicted"/>
<feature type="chain" id="PRO_5039513539" description="Bacterial repeat domain-containing protein" evidence="1">
    <location>
        <begin position="26"/>
        <end position="1887"/>
    </location>
</feature>
<accession>A0A9D9DPL3</accession>
<organism evidence="3 4">
    <name type="scientific">Candidatus Pullibacteroides excrementavium</name>
    <dbReference type="NCBI Taxonomy" id="2840905"/>
    <lineage>
        <taxon>Bacteria</taxon>
        <taxon>Pseudomonadati</taxon>
        <taxon>Bacteroidota</taxon>
        <taxon>Bacteroidia</taxon>
        <taxon>Bacteroidales</taxon>
        <taxon>Candidatus Pullibacteroides</taxon>
    </lineage>
</organism>
<feature type="signal peptide" evidence="1">
    <location>
        <begin position="1"/>
        <end position="25"/>
    </location>
</feature>
<keyword evidence="1" id="KW-0732">Signal</keyword>
<dbReference type="InterPro" id="IPR038653">
    <property type="entry name" value="Put_CMD_sf"/>
</dbReference>
<feature type="domain" description="Bacterial repeat" evidence="2">
    <location>
        <begin position="839"/>
        <end position="900"/>
    </location>
</feature>
<dbReference type="EMBL" id="JADIMZ010000006">
    <property type="protein sequence ID" value="MBO8431747.1"/>
    <property type="molecule type" value="Genomic_DNA"/>
</dbReference>
<feature type="domain" description="Bacterial repeat" evidence="2">
    <location>
        <begin position="1519"/>
        <end position="1583"/>
    </location>
</feature>
<name>A0A9D9DPL3_9BACT</name>
<sequence>MKQISLSGFFLLLTFFFLSPFRMQAQVTEKNACPQPPNYDFEVWDNPEPWGWNSSSCFEAGNAASQYKRQQSVWSSTDVRPGSKGTYSGQIRVTESSWYHYKFPFGTRSYEDMGTLTTGVLYYYDDKGNSSSCIYTNTGDGSKSWPFTGRPDSIVFWAKLAENGGRNGDMTLYLHDNSKFEDRANGNTATGTVIGSANVKIQYNGGQWVRYSAPVQYASTADPAYLLLSFTAGNSFREVVEGDQMWVDDVMLIYNPSLSINAEMPTTLVRHGGEPLEFDIPFTITGTMSPFNSLPDNQVIAYLSDAEGSFVNAWELGRLTTDISGSMQVSLPADFPDSDKYRLKLVSTNYPLESQELSLSIYREWYLNVRANNEMGSVEPLGEQQLVRHNSTQRVKATPHPDCAFLGWQENGAILTEELEYAFQATSDRDLTALFDTTYTLRIENVTGATSYFANNNSQEVTLINGETASLRLTLDYGYEFQGYEFNGQVYSEDSPDFDYEARQGGTFYPQVDSIPYEFTFEVLPDAKLGSVEGGGIHKHFSRFTAVAHAANPYSHFLRWEDSLGNLLGTDTLLLFEDIRAGGHYRAVFEEEFHTLSTRPAQGQESWGQLLQNGIAVADSQYSAFDALHLNLTAVPAEGYSFVRFEINRDGIIQSPVYEPSLNLTPEGRLLSDYQITAYFDTARYQVAASAQHGRVVGAGEYKHGQTARLWVVPEEGYHLEAWNEHGESFSTDDTLSFPVLADRTLEAVMALNTYAVSIESRPEGWGSVTPASGLYMHFEKMDLQANPAAQRDFLYWVINGDTVSSSAFYSYEVKGEAQIVAVFDLAHYQVDVLSSDPMRGDVAGGGEYIVGQTPELTATAFEGYHFEYWADTEGRRFNDNPLRIEELVSDITFTAYFAPNLHTLRLGIEGPGEVRDAQDTEISEAELAFGSVIELNALATDKDYEFEAWKNEAGEVASTDNPLALRIISDTSLTASFGLKKWELNLSVSPAGAGMLEGGGTYAQGERVRIKAEPMPGYRFSGWYEGSELLSTDGEYSIDITEDRFLVARFEAETYTVEISVEPEGAALSFSGQGEFRTAYNTLLRVEPATGYELAAWISQKGDTLSLANPYLHEVHGDLQLTALMQAQRLRVDIDVEPALAGSVEMEEGIYGETNRATAIPGYGYEFGAWVDAEGNEISQNPVLEFSSTTDTNFGIRFDRAEFDIILKETEGGRVSGAGIYPYMSQAELKAEPEEHYRFAGWFDQEGNCLSMQPEWRFDMRGDMEIEPRFEPVDVQAAVAVSPQGAGLVLEKGKNLPSVYTAAYGSRHDFTASASPAWHLAGWRIEKEGNTEDFQSDTLTWSLQGGEILTALFDTNSYSVNVEAEGLPENAGWKLEGDGEYAHGRMACLRVEGPEHYVFAGYYDEAGRLLSESKEYLFSVKTPMNLTARFASKAYRLDVIAAGNGQGSVCGTGLYPFDSSVEVSAFPYEGQYEFSHWSSSAKGSDTLSKTAVWTFAVEGSDSLYAFFRPASRLLELLVAEGEGSVQGAGSYNAGSEARIEARAAEGYHFAAWMENGNLIGSQAAMDWTMDKDYRIGAVFEPDTFLLDLALAWEGEGSASSGLLLQGGGEYAYGSEVPVLLSGLGAEMEFLSWVDAEGEMVSGKADFVYELRQDSRLEARLRMRECQIEVLSEGEGEVSGGGTYTYGDTALLVASAAEGMRLQAWKLGDALMEAQDTLRLPVRQSLTCTAVFESDELLVQAWPNLSEGGSVNGGRMAVAGEPVTLTAEPEEGYRFLYWTRGDSLLSEEAVLTMEAAGIPDLVAHFEAEALYVRLQASLPEGVSAIEGAGSYRKGEEAELGISLREGYRFEGWYLLDGNGEERLSDQESCIFTVEGTVRIEARVSKNQ</sequence>
<protein>
    <recommendedName>
        <fullName evidence="2">Bacterial repeat domain-containing protein</fullName>
    </recommendedName>
</protein>
<evidence type="ECO:0000313" key="4">
    <source>
        <dbReference type="Proteomes" id="UP000823612"/>
    </source>
</evidence>
<feature type="domain" description="Bacterial repeat" evidence="2">
    <location>
        <begin position="986"/>
        <end position="1054"/>
    </location>
</feature>
<reference evidence="3" key="2">
    <citation type="journal article" date="2021" name="PeerJ">
        <title>Extensive microbial diversity within the chicken gut microbiome revealed by metagenomics and culture.</title>
        <authorList>
            <person name="Gilroy R."/>
            <person name="Ravi A."/>
            <person name="Getino M."/>
            <person name="Pursley I."/>
            <person name="Horton D.L."/>
            <person name="Alikhan N.F."/>
            <person name="Baker D."/>
            <person name="Gharbi K."/>
            <person name="Hall N."/>
            <person name="Watson M."/>
            <person name="Adriaenssens E.M."/>
            <person name="Foster-Nyarko E."/>
            <person name="Jarju S."/>
            <person name="Secka A."/>
            <person name="Antonio M."/>
            <person name="Oren A."/>
            <person name="Chaudhuri R.R."/>
            <person name="La Ragione R."/>
            <person name="Hildebrand F."/>
            <person name="Pallen M.J."/>
        </authorList>
    </citation>
    <scope>NUCLEOTIDE SEQUENCE</scope>
    <source>
        <strain evidence="3">2889</strain>
    </source>
</reference>
<comment type="caution">
    <text evidence="3">The sequence shown here is derived from an EMBL/GenBank/DDBJ whole genome shotgun (WGS) entry which is preliminary data.</text>
</comment>
<dbReference type="Pfam" id="PF18998">
    <property type="entry name" value="Flg_new_2"/>
    <property type="match status" value="8"/>
</dbReference>
<feature type="domain" description="Bacterial repeat" evidence="2">
    <location>
        <begin position="1668"/>
        <end position="1735"/>
    </location>
</feature>
<dbReference type="Proteomes" id="UP000823612">
    <property type="component" value="Unassembled WGS sequence"/>
</dbReference>
<gene>
    <name evidence="3" type="ORF">IAB08_00425</name>
</gene>
<evidence type="ECO:0000256" key="1">
    <source>
        <dbReference type="SAM" id="SignalP"/>
    </source>
</evidence>
<evidence type="ECO:0000313" key="3">
    <source>
        <dbReference type="EMBL" id="MBO8431747.1"/>
    </source>
</evidence>
<feature type="domain" description="Bacterial repeat" evidence="2">
    <location>
        <begin position="1208"/>
        <end position="1273"/>
    </location>
</feature>